<organism evidence="1">
    <name type="scientific">Rhizophora mucronata</name>
    <name type="common">Asiatic mangrove</name>
    <dbReference type="NCBI Taxonomy" id="61149"/>
    <lineage>
        <taxon>Eukaryota</taxon>
        <taxon>Viridiplantae</taxon>
        <taxon>Streptophyta</taxon>
        <taxon>Embryophyta</taxon>
        <taxon>Tracheophyta</taxon>
        <taxon>Spermatophyta</taxon>
        <taxon>Magnoliopsida</taxon>
        <taxon>eudicotyledons</taxon>
        <taxon>Gunneridae</taxon>
        <taxon>Pentapetalae</taxon>
        <taxon>rosids</taxon>
        <taxon>fabids</taxon>
        <taxon>Malpighiales</taxon>
        <taxon>Rhizophoraceae</taxon>
        <taxon>Rhizophora</taxon>
    </lineage>
</organism>
<dbReference type="EMBL" id="GGEC01026945">
    <property type="protein sequence ID" value="MBX07429.1"/>
    <property type="molecule type" value="Transcribed_RNA"/>
</dbReference>
<dbReference type="InterPro" id="IPR002838">
    <property type="entry name" value="AIM24"/>
</dbReference>
<dbReference type="PANTHER" id="PTHR43657">
    <property type="entry name" value="TRYPTOPHAN RNA-BINDING ATTENUATOR PROTEIN-LIKE PROTEIN"/>
    <property type="match status" value="1"/>
</dbReference>
<dbReference type="InterPro" id="IPR036983">
    <property type="entry name" value="AIM24_sf"/>
</dbReference>
<sequence length="174" mass="19657">MAAPFFSTPFQPYVYQSQEDVITPFQILGGEAQVVQIMLKPQERVIARPGSMCFMSSSVEMENTFIPENEVGVWHWLFGKTVTSIVLRNSGPTDGFVGIAAPSLARILPVCSSMHAKLCKLYTIIELMIPTLFLSQQIFYLLCGCYSLFSRLIWPCLVERFYASQMLFFALSIM</sequence>
<dbReference type="SUPFAM" id="SSF51219">
    <property type="entry name" value="TRAP-like"/>
    <property type="match status" value="1"/>
</dbReference>
<dbReference type="InterPro" id="IPR016031">
    <property type="entry name" value="Trp_RNA-bd_attenuator-like_dom"/>
</dbReference>
<reference evidence="1" key="1">
    <citation type="submission" date="2018-02" db="EMBL/GenBank/DDBJ databases">
        <title>Rhizophora mucronata_Transcriptome.</title>
        <authorList>
            <person name="Meera S.P."/>
            <person name="Sreeshan A."/>
            <person name="Augustine A."/>
        </authorList>
    </citation>
    <scope>NUCLEOTIDE SEQUENCE</scope>
    <source>
        <tissue evidence="1">Leaf</tissue>
    </source>
</reference>
<dbReference type="Pfam" id="PF01987">
    <property type="entry name" value="AIM24"/>
    <property type="match status" value="1"/>
</dbReference>
<proteinExistence type="predicted"/>
<name>A0A2P2KNZ2_RHIMU</name>
<protein>
    <submittedName>
        <fullName evidence="1">Uncharacterized protein MANES_02G041200</fullName>
    </submittedName>
</protein>
<dbReference type="AlphaFoldDB" id="A0A2P2KNZ2"/>
<evidence type="ECO:0000313" key="1">
    <source>
        <dbReference type="EMBL" id="MBX07429.1"/>
    </source>
</evidence>
<accession>A0A2P2KNZ2</accession>
<dbReference type="PANTHER" id="PTHR43657:SF1">
    <property type="entry name" value="ALTERED INHERITANCE OF MITOCHONDRIA PROTEIN 24, MITOCHONDRIAL"/>
    <property type="match status" value="1"/>
</dbReference>
<dbReference type="Gene3D" id="3.60.160.10">
    <property type="entry name" value="Mitochondrial biogenesis AIM24"/>
    <property type="match status" value="1"/>
</dbReference>